<name>A0ABU8TF50_9HYPH</name>
<dbReference type="InterPro" id="IPR036390">
    <property type="entry name" value="WH_DNA-bd_sf"/>
</dbReference>
<reference evidence="6 7" key="1">
    <citation type="submission" date="2024-02" db="EMBL/GenBank/DDBJ databases">
        <title>Roseibium algae sp. nov., isolated from marine alga (Grateloupia sp.), showing potential in myo-inositol conversion.</title>
        <authorList>
            <person name="Wang Y."/>
        </authorList>
    </citation>
    <scope>NUCLEOTIDE SEQUENCE [LARGE SCALE GENOMIC DNA]</scope>
    <source>
        <strain evidence="6 7">H3510</strain>
    </source>
</reference>
<gene>
    <name evidence="6" type="ORF">V6575_00220</name>
</gene>
<dbReference type="PANTHER" id="PTHR30419">
    <property type="entry name" value="HTH-TYPE TRANSCRIPTIONAL REGULATOR YBHD"/>
    <property type="match status" value="1"/>
</dbReference>
<dbReference type="Proteomes" id="UP001385499">
    <property type="component" value="Unassembled WGS sequence"/>
</dbReference>
<dbReference type="SUPFAM" id="SSF53850">
    <property type="entry name" value="Periplasmic binding protein-like II"/>
    <property type="match status" value="1"/>
</dbReference>
<feature type="domain" description="HTH lysR-type" evidence="5">
    <location>
        <begin position="1"/>
        <end position="59"/>
    </location>
</feature>
<dbReference type="Pfam" id="PF03466">
    <property type="entry name" value="LysR_substrate"/>
    <property type="match status" value="1"/>
</dbReference>
<keyword evidence="4" id="KW-0804">Transcription</keyword>
<comment type="similarity">
    <text evidence="1">Belongs to the LysR transcriptional regulatory family.</text>
</comment>
<evidence type="ECO:0000256" key="3">
    <source>
        <dbReference type="ARBA" id="ARBA00023125"/>
    </source>
</evidence>
<dbReference type="Pfam" id="PF00126">
    <property type="entry name" value="HTH_1"/>
    <property type="match status" value="1"/>
</dbReference>
<evidence type="ECO:0000313" key="7">
    <source>
        <dbReference type="Proteomes" id="UP001385499"/>
    </source>
</evidence>
<dbReference type="InterPro" id="IPR036388">
    <property type="entry name" value="WH-like_DNA-bd_sf"/>
</dbReference>
<dbReference type="InterPro" id="IPR005119">
    <property type="entry name" value="LysR_subst-bd"/>
</dbReference>
<comment type="caution">
    <text evidence="6">The sequence shown here is derived from an EMBL/GenBank/DDBJ whole genome shotgun (WGS) entry which is preliminary data.</text>
</comment>
<proteinExistence type="inferred from homology"/>
<keyword evidence="3" id="KW-0238">DNA-binding</keyword>
<dbReference type="SUPFAM" id="SSF46785">
    <property type="entry name" value="Winged helix' DNA-binding domain"/>
    <property type="match status" value="1"/>
</dbReference>
<protein>
    <submittedName>
        <fullName evidence="6">LysR family transcriptional regulator</fullName>
    </submittedName>
</protein>
<dbReference type="PROSITE" id="PS50931">
    <property type="entry name" value="HTH_LYSR"/>
    <property type="match status" value="1"/>
</dbReference>
<dbReference type="InterPro" id="IPR050950">
    <property type="entry name" value="HTH-type_LysR_regulators"/>
</dbReference>
<evidence type="ECO:0000259" key="5">
    <source>
        <dbReference type="PROSITE" id="PS50931"/>
    </source>
</evidence>
<accession>A0ABU8TF50</accession>
<sequence>MRHLTTMALVDVVARTGSIRKAAEEMAITPSALHRRVQAFEEELGEQIFERLPHGVRLNAAGEMVILHIRNQIAETDRLKSRLADLSGMRRGHVSIACSQALTPYFLPKEIAKYRKAFPEVTFDVRVLDHLAAEQALIDYSVDLALVFDSAQMAEFEVSVAARQELRAIMVADHPLAKKEVLRLRDCLKFPLALPTTNLGGRQLLQKSVALTSLHLSPSIESNSFEFLKKYILEEKALTFQIPIGAPDEIADDERLVSRKLDERDVYSGLLYFGQKRGRILPVASARFADQLSLSLATKFQTL</sequence>
<dbReference type="EMBL" id="JBAKIA010000001">
    <property type="protein sequence ID" value="MEJ8472498.1"/>
    <property type="molecule type" value="Genomic_DNA"/>
</dbReference>
<keyword evidence="2" id="KW-0805">Transcription regulation</keyword>
<dbReference type="RefSeq" id="WP_340271962.1">
    <property type="nucleotide sequence ID" value="NZ_JBAKIA010000001.1"/>
</dbReference>
<evidence type="ECO:0000313" key="6">
    <source>
        <dbReference type="EMBL" id="MEJ8472498.1"/>
    </source>
</evidence>
<organism evidence="6 7">
    <name type="scientific">Roseibium algae</name>
    <dbReference type="NCBI Taxonomy" id="3123038"/>
    <lineage>
        <taxon>Bacteria</taxon>
        <taxon>Pseudomonadati</taxon>
        <taxon>Pseudomonadota</taxon>
        <taxon>Alphaproteobacteria</taxon>
        <taxon>Hyphomicrobiales</taxon>
        <taxon>Stappiaceae</taxon>
        <taxon>Roseibium</taxon>
    </lineage>
</organism>
<dbReference type="InterPro" id="IPR000847">
    <property type="entry name" value="LysR_HTH_N"/>
</dbReference>
<evidence type="ECO:0000256" key="4">
    <source>
        <dbReference type="ARBA" id="ARBA00023163"/>
    </source>
</evidence>
<dbReference type="Gene3D" id="1.10.10.10">
    <property type="entry name" value="Winged helix-like DNA-binding domain superfamily/Winged helix DNA-binding domain"/>
    <property type="match status" value="1"/>
</dbReference>
<keyword evidence="7" id="KW-1185">Reference proteome</keyword>
<dbReference type="Gene3D" id="3.40.190.290">
    <property type="match status" value="1"/>
</dbReference>
<evidence type="ECO:0000256" key="2">
    <source>
        <dbReference type="ARBA" id="ARBA00023015"/>
    </source>
</evidence>
<evidence type="ECO:0000256" key="1">
    <source>
        <dbReference type="ARBA" id="ARBA00009437"/>
    </source>
</evidence>